<sequence length="51" mass="5628">MSESNYPDKGSFNRAFSMALTAYAADYDVAVYSGPDVQDCSQLHALMFLTK</sequence>
<proteinExistence type="predicted"/>
<organism evidence="1 2">
    <name type="scientific">Spartinivicinus marinus</name>
    <dbReference type="NCBI Taxonomy" id="2994442"/>
    <lineage>
        <taxon>Bacteria</taxon>
        <taxon>Pseudomonadati</taxon>
        <taxon>Pseudomonadota</taxon>
        <taxon>Gammaproteobacteria</taxon>
        <taxon>Oceanospirillales</taxon>
        <taxon>Zooshikellaceae</taxon>
        <taxon>Spartinivicinus</taxon>
    </lineage>
</organism>
<name>A0A853IHK5_9GAMM</name>
<dbReference type="AlphaFoldDB" id="A0A853IHK5"/>
<keyword evidence="2" id="KW-1185">Reference proteome</keyword>
<comment type="caution">
    <text evidence="1">The sequence shown here is derived from an EMBL/GenBank/DDBJ whole genome shotgun (WGS) entry which is preliminary data.</text>
</comment>
<dbReference type="RefSeq" id="WP_180571498.1">
    <property type="nucleotide sequence ID" value="NZ_JACCKB010000095.1"/>
</dbReference>
<reference evidence="1 2" key="1">
    <citation type="submission" date="2020-07" db="EMBL/GenBank/DDBJ databases">
        <title>Endozoicomonas sp. nov., isolated from sediment.</title>
        <authorList>
            <person name="Gu T."/>
        </authorList>
    </citation>
    <scope>NUCLEOTIDE SEQUENCE [LARGE SCALE GENOMIC DNA]</scope>
    <source>
        <strain evidence="1 2">SM1973</strain>
    </source>
</reference>
<accession>A0A853IHK5</accession>
<dbReference type="Proteomes" id="UP000569732">
    <property type="component" value="Unassembled WGS sequence"/>
</dbReference>
<protein>
    <submittedName>
        <fullName evidence="1">Uncharacterized protein</fullName>
    </submittedName>
</protein>
<gene>
    <name evidence="1" type="ORF">H0A36_26200</name>
</gene>
<evidence type="ECO:0000313" key="2">
    <source>
        <dbReference type="Proteomes" id="UP000569732"/>
    </source>
</evidence>
<evidence type="ECO:0000313" key="1">
    <source>
        <dbReference type="EMBL" id="NYZ69514.1"/>
    </source>
</evidence>
<dbReference type="EMBL" id="JACCKB010000095">
    <property type="protein sequence ID" value="NYZ69514.1"/>
    <property type="molecule type" value="Genomic_DNA"/>
</dbReference>